<evidence type="ECO:0000256" key="6">
    <source>
        <dbReference type="ARBA" id="ARBA00023136"/>
    </source>
</evidence>
<dbReference type="SUPFAM" id="SSF103473">
    <property type="entry name" value="MFS general substrate transporter"/>
    <property type="match status" value="1"/>
</dbReference>
<feature type="transmembrane region" description="Helical" evidence="7">
    <location>
        <begin position="417"/>
        <end position="436"/>
    </location>
</feature>
<evidence type="ECO:0000256" key="2">
    <source>
        <dbReference type="ARBA" id="ARBA00022448"/>
    </source>
</evidence>
<dbReference type="InterPro" id="IPR011701">
    <property type="entry name" value="MFS"/>
</dbReference>
<evidence type="ECO:0000256" key="3">
    <source>
        <dbReference type="ARBA" id="ARBA00022475"/>
    </source>
</evidence>
<feature type="transmembrane region" description="Helical" evidence="7">
    <location>
        <begin position="261"/>
        <end position="286"/>
    </location>
</feature>
<dbReference type="InterPro" id="IPR004638">
    <property type="entry name" value="EmrB-like"/>
</dbReference>
<sequence length="449" mass="45638">MRYSVRSPLWTTGLVVLLGVVMTMLDTTIVNVALGTLARDFDTTLATMQWVVTGYLLALSMTVPVTGWAVGRFGGRNVWLVSLVLFVAGSALSAAAWSIGSLVAFRAVQGLGGGLLLPVGQMMLAQAAGRERMGRAMAMISVPAMLVPVLGPPLGGVIVEGLGWRWLFLINVPFCAVALLAAYVLLPREPGANPQGLDVVGLAVLSPGLAALVYGLSEVGNGASPLHPALWIGVVLVVAFVVRALRASGTLLDLRLFGDRTFAAAVAALVCYSAAMFGFTVLVPLYSQLAEGGNALDAGLLLAPMGIGAAITMPVAGKLTDSRGPRGVGAAGVVVAVAGIGAFVAVGGPVPMFVLGLGHGLVSASVMAAAFKTLERAAIPAATTLSTIAVRLAAPFGVAVLTTLLQVFAGAGRPFTYAFWCAIVLAAVSLVPIALIGSKAWKGSSSAPA</sequence>
<feature type="domain" description="Major facilitator superfamily (MFS) profile" evidence="8">
    <location>
        <begin position="12"/>
        <end position="441"/>
    </location>
</feature>
<dbReference type="Proteomes" id="UP001603978">
    <property type="component" value="Unassembled WGS sequence"/>
</dbReference>
<feature type="transmembrane region" description="Helical" evidence="7">
    <location>
        <begin position="103"/>
        <end position="124"/>
    </location>
</feature>
<evidence type="ECO:0000256" key="1">
    <source>
        <dbReference type="ARBA" id="ARBA00004651"/>
    </source>
</evidence>
<protein>
    <submittedName>
        <fullName evidence="9">DHA2 family efflux MFS transporter permease subunit</fullName>
    </submittedName>
</protein>
<accession>A0ABW7AIM7</accession>
<gene>
    <name evidence="9" type="ORF">ACFLIM_22970</name>
</gene>
<keyword evidence="10" id="KW-1185">Reference proteome</keyword>
<feature type="transmembrane region" description="Helical" evidence="7">
    <location>
        <begin position="197"/>
        <end position="217"/>
    </location>
</feature>
<feature type="transmembrane region" description="Helical" evidence="7">
    <location>
        <begin position="229"/>
        <end position="249"/>
    </location>
</feature>
<keyword evidence="5 7" id="KW-1133">Transmembrane helix</keyword>
<feature type="transmembrane region" description="Helical" evidence="7">
    <location>
        <begin position="78"/>
        <end position="97"/>
    </location>
</feature>
<dbReference type="Pfam" id="PF07690">
    <property type="entry name" value="MFS_1"/>
    <property type="match status" value="1"/>
</dbReference>
<dbReference type="NCBIfam" id="TIGR00711">
    <property type="entry name" value="efflux_EmrB"/>
    <property type="match status" value="1"/>
</dbReference>
<proteinExistence type="predicted"/>
<dbReference type="PROSITE" id="PS50850">
    <property type="entry name" value="MFS"/>
    <property type="match status" value="1"/>
</dbReference>
<feature type="transmembrane region" description="Helical" evidence="7">
    <location>
        <begin position="352"/>
        <end position="371"/>
    </location>
</feature>
<keyword evidence="4 7" id="KW-0812">Transmembrane</keyword>
<keyword evidence="2" id="KW-0813">Transport</keyword>
<dbReference type="InterPro" id="IPR036259">
    <property type="entry name" value="MFS_trans_sf"/>
</dbReference>
<organism evidence="9 10">
    <name type="scientific">Nonomuraea marmarensis</name>
    <dbReference type="NCBI Taxonomy" id="3351344"/>
    <lineage>
        <taxon>Bacteria</taxon>
        <taxon>Bacillati</taxon>
        <taxon>Actinomycetota</taxon>
        <taxon>Actinomycetes</taxon>
        <taxon>Streptosporangiales</taxon>
        <taxon>Streptosporangiaceae</taxon>
        <taxon>Nonomuraea</taxon>
    </lineage>
</organism>
<evidence type="ECO:0000313" key="10">
    <source>
        <dbReference type="Proteomes" id="UP001603978"/>
    </source>
</evidence>
<keyword evidence="3" id="KW-1003">Cell membrane</keyword>
<evidence type="ECO:0000256" key="4">
    <source>
        <dbReference type="ARBA" id="ARBA00022692"/>
    </source>
</evidence>
<evidence type="ECO:0000313" key="9">
    <source>
        <dbReference type="EMBL" id="MFG1706059.1"/>
    </source>
</evidence>
<dbReference type="Gene3D" id="1.20.1250.20">
    <property type="entry name" value="MFS general substrate transporter like domains"/>
    <property type="match status" value="1"/>
</dbReference>
<keyword evidence="6 7" id="KW-0472">Membrane</keyword>
<dbReference type="PANTHER" id="PTHR23501:SF1">
    <property type="entry name" value="TRANSPORT PROTEIN HSRA-RELATED"/>
    <property type="match status" value="1"/>
</dbReference>
<name>A0ABW7AIM7_9ACTN</name>
<feature type="transmembrane region" description="Helical" evidence="7">
    <location>
        <begin position="328"/>
        <end position="346"/>
    </location>
</feature>
<feature type="transmembrane region" description="Helical" evidence="7">
    <location>
        <begin position="136"/>
        <end position="158"/>
    </location>
</feature>
<evidence type="ECO:0000259" key="8">
    <source>
        <dbReference type="PROSITE" id="PS50850"/>
    </source>
</evidence>
<dbReference type="EMBL" id="JBICRM010000013">
    <property type="protein sequence ID" value="MFG1706059.1"/>
    <property type="molecule type" value="Genomic_DNA"/>
</dbReference>
<dbReference type="RefSeq" id="WP_393168564.1">
    <property type="nucleotide sequence ID" value="NZ_JBICRM010000013.1"/>
</dbReference>
<dbReference type="Gene3D" id="1.20.1720.10">
    <property type="entry name" value="Multidrug resistance protein D"/>
    <property type="match status" value="1"/>
</dbReference>
<comment type="caution">
    <text evidence="9">The sequence shown here is derived from an EMBL/GenBank/DDBJ whole genome shotgun (WGS) entry which is preliminary data.</text>
</comment>
<dbReference type="InterPro" id="IPR020846">
    <property type="entry name" value="MFS_dom"/>
</dbReference>
<evidence type="ECO:0000256" key="5">
    <source>
        <dbReference type="ARBA" id="ARBA00022989"/>
    </source>
</evidence>
<reference evidence="9 10" key="1">
    <citation type="submission" date="2024-10" db="EMBL/GenBank/DDBJ databases">
        <authorList>
            <person name="Topkara A.R."/>
            <person name="Saygin H."/>
        </authorList>
    </citation>
    <scope>NUCLEOTIDE SEQUENCE [LARGE SCALE GENOMIC DNA]</scope>
    <source>
        <strain evidence="9 10">M3C6</strain>
    </source>
</reference>
<comment type="subcellular location">
    <subcellularLocation>
        <location evidence="1">Cell membrane</location>
        <topology evidence="1">Multi-pass membrane protein</topology>
    </subcellularLocation>
</comment>
<dbReference type="PANTHER" id="PTHR23501">
    <property type="entry name" value="MAJOR FACILITATOR SUPERFAMILY"/>
    <property type="match status" value="1"/>
</dbReference>
<feature type="transmembrane region" description="Helical" evidence="7">
    <location>
        <begin position="50"/>
        <end position="71"/>
    </location>
</feature>
<feature type="transmembrane region" description="Helical" evidence="7">
    <location>
        <begin position="164"/>
        <end position="185"/>
    </location>
</feature>
<evidence type="ECO:0000256" key="7">
    <source>
        <dbReference type="SAM" id="Phobius"/>
    </source>
</evidence>
<feature type="transmembrane region" description="Helical" evidence="7">
    <location>
        <begin position="392"/>
        <end position="411"/>
    </location>
</feature>
<feature type="transmembrane region" description="Helical" evidence="7">
    <location>
        <begin position="12"/>
        <end position="38"/>
    </location>
</feature>
<feature type="transmembrane region" description="Helical" evidence="7">
    <location>
        <begin position="298"/>
        <end position="316"/>
    </location>
</feature>